<protein>
    <submittedName>
        <fullName evidence="3">Transcriptional regulator</fullName>
    </submittedName>
</protein>
<evidence type="ECO:0000256" key="1">
    <source>
        <dbReference type="SAM" id="MobiDB-lite"/>
    </source>
</evidence>
<keyword evidence="4" id="KW-1185">Reference proteome</keyword>
<sequence>MKPRFVLLAALAASSLLALAQPNTRLAPPWMTAGKTPEQYDSGRDVDGSQSGTPGAVYIRHAHGSGDSWGTLMQQFSAEAYKGKRVRFEADVMTRDVTDWSGLWMRVDSKGNYSSAFYNSQDQPIKGTTGWQHRSVVLDVDDTGEAISFGVIGAGKGETWLRNLQFGIVGDDVPVDQMPPQEMPKAPAL</sequence>
<feature type="signal peptide" evidence="2">
    <location>
        <begin position="1"/>
        <end position="20"/>
    </location>
</feature>
<comment type="caution">
    <text evidence="3">The sequence shown here is derived from an EMBL/GenBank/DDBJ whole genome shotgun (WGS) entry which is preliminary data.</text>
</comment>
<dbReference type="Gene3D" id="2.60.120.260">
    <property type="entry name" value="Galactose-binding domain-like"/>
    <property type="match status" value="1"/>
</dbReference>
<evidence type="ECO:0000313" key="4">
    <source>
        <dbReference type="Proteomes" id="UP000484015"/>
    </source>
</evidence>
<feature type="region of interest" description="Disordered" evidence="1">
    <location>
        <begin position="28"/>
        <end position="55"/>
    </location>
</feature>
<reference evidence="3 4" key="1">
    <citation type="submission" date="2019-11" db="EMBL/GenBank/DDBJ databases">
        <title>Type strains purchased from KCTC, JCM and DSMZ.</title>
        <authorList>
            <person name="Lu H."/>
        </authorList>
    </citation>
    <scope>NUCLEOTIDE SEQUENCE [LARGE SCALE GENOMIC DNA]</scope>
    <source>
        <strain evidence="3 4">KCTC 42409</strain>
    </source>
</reference>
<name>A0A6L6Q4I0_9BURK</name>
<organism evidence="3 4">
    <name type="scientific">Pseudoduganella ginsengisoli</name>
    <dbReference type="NCBI Taxonomy" id="1462440"/>
    <lineage>
        <taxon>Bacteria</taxon>
        <taxon>Pseudomonadati</taxon>
        <taxon>Pseudomonadota</taxon>
        <taxon>Betaproteobacteria</taxon>
        <taxon>Burkholderiales</taxon>
        <taxon>Oxalobacteraceae</taxon>
        <taxon>Telluria group</taxon>
        <taxon>Pseudoduganella</taxon>
    </lineage>
</organism>
<dbReference type="Proteomes" id="UP000484015">
    <property type="component" value="Unassembled WGS sequence"/>
</dbReference>
<dbReference type="AlphaFoldDB" id="A0A6L6Q4I0"/>
<evidence type="ECO:0000256" key="2">
    <source>
        <dbReference type="SAM" id="SignalP"/>
    </source>
</evidence>
<gene>
    <name evidence="3" type="ORF">GM668_19810</name>
</gene>
<dbReference type="EMBL" id="WNLA01000014">
    <property type="protein sequence ID" value="MTW04329.1"/>
    <property type="molecule type" value="Genomic_DNA"/>
</dbReference>
<dbReference type="RefSeq" id="WP_155440672.1">
    <property type="nucleotide sequence ID" value="NZ_WNLA01000014.1"/>
</dbReference>
<feature type="chain" id="PRO_5026652657" evidence="2">
    <location>
        <begin position="21"/>
        <end position="189"/>
    </location>
</feature>
<keyword evidence="2" id="KW-0732">Signal</keyword>
<evidence type="ECO:0000313" key="3">
    <source>
        <dbReference type="EMBL" id="MTW04329.1"/>
    </source>
</evidence>
<dbReference type="OrthoDB" id="8365150at2"/>
<accession>A0A6L6Q4I0</accession>
<proteinExistence type="predicted"/>